<sequence>MLTSNSSSSRPVRVVNEKGIDSKTFALNFVLFLLVFIPLGVLLHFYFSSPNAPVFSGFNSLFGINVITEDVDSDNNDDSEKRGSGAFDDFLDEFSKKSYKVTTKGTILLSGNTVFNFSLDDINYFYDKGKLIMAEFSSGRALLLDTDSGYIVLDRNRNTATSNVPFSSLIKFLTPLVDPLYLLSGEYSVGNLKLESNKEGILTGEYNFVNYSNFANESLEIQISFDENSKLINSIQLLTPEKEKSRRNQIRVQ</sequence>
<name>A0A136KG93_9BACT</name>
<reference evidence="2 3" key="1">
    <citation type="submission" date="2015-02" db="EMBL/GenBank/DDBJ databases">
        <title>Improved understanding of the partial-nitritation anammox process through 23 genomes representing the majority of the microbial community.</title>
        <authorList>
            <person name="Speth D.R."/>
            <person name="In T Zandt M."/>
            <person name="Guerrero Cruz S."/>
            <person name="Jetten M.S."/>
            <person name="Dutilh B.E."/>
        </authorList>
    </citation>
    <scope>NUCLEOTIDE SEQUENCE [LARGE SCALE GENOMIC DNA]</scope>
    <source>
        <strain evidence="2">OLB21</strain>
    </source>
</reference>
<dbReference type="AlphaFoldDB" id="A0A136KG93"/>
<organism evidence="2 3">
    <name type="scientific">candidate division WS6 bacterium OLB21</name>
    <dbReference type="NCBI Taxonomy" id="1617427"/>
    <lineage>
        <taxon>Bacteria</taxon>
        <taxon>Candidatus Dojkabacteria</taxon>
    </lineage>
</organism>
<accession>A0A136KG93</accession>
<gene>
    <name evidence="2" type="ORF">UZ20_WS6002000959</name>
</gene>
<evidence type="ECO:0000313" key="2">
    <source>
        <dbReference type="EMBL" id="KXK08430.1"/>
    </source>
</evidence>
<keyword evidence="1" id="KW-0472">Membrane</keyword>
<dbReference type="EMBL" id="JYPD01000025">
    <property type="protein sequence ID" value="KXK08430.1"/>
    <property type="molecule type" value="Genomic_DNA"/>
</dbReference>
<evidence type="ECO:0000256" key="1">
    <source>
        <dbReference type="SAM" id="Phobius"/>
    </source>
</evidence>
<keyword evidence="1" id="KW-1133">Transmembrane helix</keyword>
<keyword evidence="1" id="KW-0812">Transmembrane</keyword>
<feature type="transmembrane region" description="Helical" evidence="1">
    <location>
        <begin position="25"/>
        <end position="47"/>
    </location>
</feature>
<dbReference type="STRING" id="1617427.UZ20_WS6002000959"/>
<evidence type="ECO:0000313" key="3">
    <source>
        <dbReference type="Proteomes" id="UP000070449"/>
    </source>
</evidence>
<comment type="caution">
    <text evidence="2">The sequence shown here is derived from an EMBL/GenBank/DDBJ whole genome shotgun (WGS) entry which is preliminary data.</text>
</comment>
<protein>
    <submittedName>
        <fullName evidence="2">Uncharacterized protein</fullName>
    </submittedName>
</protein>
<dbReference type="Proteomes" id="UP000070449">
    <property type="component" value="Unassembled WGS sequence"/>
</dbReference>
<proteinExistence type="predicted"/>